<dbReference type="Gene3D" id="1.10.340.70">
    <property type="match status" value="1"/>
</dbReference>
<proteinExistence type="predicted"/>
<dbReference type="EC" id="2.7.7.49" evidence="1"/>
<dbReference type="GO" id="GO:0003676">
    <property type="term" value="F:nucleic acid binding"/>
    <property type="evidence" value="ECO:0007669"/>
    <property type="project" value="InterPro"/>
</dbReference>
<dbReference type="GO" id="GO:0003964">
    <property type="term" value="F:RNA-directed DNA polymerase activity"/>
    <property type="evidence" value="ECO:0007669"/>
    <property type="project" value="UniProtKB-EC"/>
</dbReference>
<protein>
    <recommendedName>
        <fullName evidence="1">RNA-directed DNA polymerase</fullName>
        <ecNumber evidence="1">2.7.7.49</ecNumber>
    </recommendedName>
</protein>
<name>A0A9P0M665_ACAOB</name>
<evidence type="ECO:0000256" key="1">
    <source>
        <dbReference type="ARBA" id="ARBA00012493"/>
    </source>
</evidence>
<sequence>MLVYGSTVANDLEEDTLALLNSDPGNPITASQPLDSSRNIHILQDVQVAPPNNIQNESPKDSETETAHTCNAENNFNDGIPILDEIINNKVTQVIVSKNPHNQTDVKQETFDNHKILYVKIPNSASAINEFLREYTSNDRTFYLYFHEDSLYTMFNRVFIDNFDSNELKLVKCTKLINTVKEKDEQLMLIKFQHEGKSNHRGINETLEKLKRNYYWPRMKSDITHFINDCVICQKAKYSRNPPYIPLVLTESIGKPFQLLHADVFTFNSQHFLTIIDAFSKLGQAVPIQAKTSVEICRAFLHYFSYYGLPERITLDNGTEFKNETVRELLKCHKIDVHFTTPLHHESNSPIERFHSSLIEHLRILLQKFPKETTTNLINYALIAYNSSLHSATKFTPFELTFGHTISRDPSDLIETTFYSDYASNHKDKMKHLYQRISNDLQENKAKVLEKRNIHGSSQYQFKVGQVVYKANRRRNKKDNKFKGPFELVEILEHNKAKIKNKSTNKIEIIHMKELKVPSISGSSPAAEDRQQN</sequence>
<organism evidence="3 4">
    <name type="scientific">Acanthoscelides obtectus</name>
    <name type="common">Bean weevil</name>
    <name type="synonym">Bruchus obtectus</name>
    <dbReference type="NCBI Taxonomy" id="200917"/>
    <lineage>
        <taxon>Eukaryota</taxon>
        <taxon>Metazoa</taxon>
        <taxon>Ecdysozoa</taxon>
        <taxon>Arthropoda</taxon>
        <taxon>Hexapoda</taxon>
        <taxon>Insecta</taxon>
        <taxon>Pterygota</taxon>
        <taxon>Neoptera</taxon>
        <taxon>Endopterygota</taxon>
        <taxon>Coleoptera</taxon>
        <taxon>Polyphaga</taxon>
        <taxon>Cucujiformia</taxon>
        <taxon>Chrysomeloidea</taxon>
        <taxon>Chrysomelidae</taxon>
        <taxon>Bruchinae</taxon>
        <taxon>Bruchini</taxon>
        <taxon>Acanthoscelides</taxon>
    </lineage>
</organism>
<dbReference type="InterPro" id="IPR050951">
    <property type="entry name" value="Retrovirus_Pol_polyprotein"/>
</dbReference>
<dbReference type="PROSITE" id="PS50994">
    <property type="entry name" value="INTEGRASE"/>
    <property type="match status" value="1"/>
</dbReference>
<evidence type="ECO:0000313" key="3">
    <source>
        <dbReference type="EMBL" id="CAH2009784.1"/>
    </source>
</evidence>
<dbReference type="InterPro" id="IPR012337">
    <property type="entry name" value="RNaseH-like_sf"/>
</dbReference>
<dbReference type="InterPro" id="IPR001584">
    <property type="entry name" value="Integrase_cat-core"/>
</dbReference>
<dbReference type="PANTHER" id="PTHR37984:SF5">
    <property type="entry name" value="PROTEIN NYNRIN-LIKE"/>
    <property type="match status" value="1"/>
</dbReference>
<dbReference type="GO" id="GO:0015074">
    <property type="term" value="P:DNA integration"/>
    <property type="evidence" value="ECO:0007669"/>
    <property type="project" value="InterPro"/>
</dbReference>
<comment type="caution">
    <text evidence="3">The sequence shown here is derived from an EMBL/GenBank/DDBJ whole genome shotgun (WGS) entry which is preliminary data.</text>
</comment>
<dbReference type="InterPro" id="IPR041588">
    <property type="entry name" value="Integrase_H2C2"/>
</dbReference>
<gene>
    <name evidence="3" type="ORF">ACAOBT_LOCUS31119</name>
</gene>
<dbReference type="EMBL" id="CAKOFQ010007919">
    <property type="protein sequence ID" value="CAH2009784.1"/>
    <property type="molecule type" value="Genomic_DNA"/>
</dbReference>
<dbReference type="InterPro" id="IPR036397">
    <property type="entry name" value="RNaseH_sf"/>
</dbReference>
<dbReference type="Pfam" id="PF00665">
    <property type="entry name" value="rve"/>
    <property type="match status" value="1"/>
</dbReference>
<evidence type="ECO:0000259" key="2">
    <source>
        <dbReference type="PROSITE" id="PS50994"/>
    </source>
</evidence>
<feature type="domain" description="Integrase catalytic" evidence="2">
    <location>
        <begin position="252"/>
        <end position="405"/>
    </location>
</feature>
<dbReference type="OrthoDB" id="117296at2759"/>
<evidence type="ECO:0000313" key="4">
    <source>
        <dbReference type="Proteomes" id="UP001152888"/>
    </source>
</evidence>
<dbReference type="Pfam" id="PF17921">
    <property type="entry name" value="Integrase_H2C2"/>
    <property type="match status" value="1"/>
</dbReference>
<dbReference type="Proteomes" id="UP001152888">
    <property type="component" value="Unassembled WGS sequence"/>
</dbReference>
<dbReference type="AlphaFoldDB" id="A0A9P0M665"/>
<dbReference type="SUPFAM" id="SSF53098">
    <property type="entry name" value="Ribonuclease H-like"/>
    <property type="match status" value="1"/>
</dbReference>
<reference evidence="3" key="1">
    <citation type="submission" date="2022-03" db="EMBL/GenBank/DDBJ databases">
        <authorList>
            <person name="Sayadi A."/>
        </authorList>
    </citation>
    <scope>NUCLEOTIDE SEQUENCE</scope>
</reference>
<dbReference type="Gene3D" id="3.30.420.10">
    <property type="entry name" value="Ribonuclease H-like superfamily/Ribonuclease H"/>
    <property type="match status" value="1"/>
</dbReference>
<keyword evidence="4" id="KW-1185">Reference proteome</keyword>
<accession>A0A9P0M665</accession>
<dbReference type="PANTHER" id="PTHR37984">
    <property type="entry name" value="PROTEIN CBG26694"/>
    <property type="match status" value="1"/>
</dbReference>